<evidence type="ECO:0000256" key="10">
    <source>
        <dbReference type="HAMAP-Rule" id="MF_03211"/>
    </source>
</evidence>
<evidence type="ECO:0000256" key="9">
    <source>
        <dbReference type="ARBA" id="ARBA00068357"/>
    </source>
</evidence>
<feature type="binding site" evidence="10">
    <location>
        <position position="460"/>
    </location>
    <ligand>
        <name>ATP</name>
        <dbReference type="ChEBI" id="CHEBI:30616"/>
    </ligand>
</feature>
<dbReference type="GO" id="GO:1990883">
    <property type="term" value="F:18S rRNA cytidine N-acetyltransferase activity"/>
    <property type="evidence" value="ECO:0007669"/>
    <property type="project" value="TreeGrafter"/>
</dbReference>
<evidence type="ECO:0000256" key="5">
    <source>
        <dbReference type="ARBA" id="ARBA00022741"/>
    </source>
</evidence>
<dbReference type="GO" id="GO:0005524">
    <property type="term" value="F:ATP binding"/>
    <property type="evidence" value="ECO:0007669"/>
    <property type="project" value="UniProtKB-UniRule"/>
</dbReference>
<comment type="catalytic activity">
    <reaction evidence="10">
        <text>a cytidine in tRNA + acetyl-CoA + ATP + H2O = an N(4)-acetylcytidine in tRNA + ADP + phosphate + CoA + H(+)</text>
        <dbReference type="Rhea" id="RHEA:53876"/>
        <dbReference type="Rhea" id="RHEA-COMP:13670"/>
        <dbReference type="Rhea" id="RHEA-COMP:13671"/>
        <dbReference type="ChEBI" id="CHEBI:15377"/>
        <dbReference type="ChEBI" id="CHEBI:15378"/>
        <dbReference type="ChEBI" id="CHEBI:30616"/>
        <dbReference type="ChEBI" id="CHEBI:43474"/>
        <dbReference type="ChEBI" id="CHEBI:57287"/>
        <dbReference type="ChEBI" id="CHEBI:57288"/>
        <dbReference type="ChEBI" id="CHEBI:74900"/>
        <dbReference type="ChEBI" id="CHEBI:82748"/>
        <dbReference type="ChEBI" id="CHEBI:456216"/>
    </reaction>
</comment>
<dbReference type="FunFam" id="3.40.50.300:FF:002218">
    <property type="entry name" value="tRNA(Met) cytidine acetyltransferase TmcA"/>
    <property type="match status" value="1"/>
</dbReference>
<accession>A0A098VPJ3</accession>
<dbReference type="GO" id="GO:0005730">
    <property type="term" value="C:nucleolus"/>
    <property type="evidence" value="ECO:0007669"/>
    <property type="project" value="UniProtKB-SubCell"/>
</dbReference>
<dbReference type="InterPro" id="IPR027992">
    <property type="entry name" value="tRNA_bind_dom"/>
</dbReference>
<dbReference type="OrthoDB" id="10067491at2759"/>
<keyword evidence="6 10" id="KW-0067">ATP-binding</keyword>
<dbReference type="RefSeq" id="XP_013237360.1">
    <property type="nucleotide sequence ID" value="XM_013381906.1"/>
</dbReference>
<feature type="binding site" evidence="10">
    <location>
        <position position="717"/>
    </location>
    <ligand>
        <name>acetyl-CoA</name>
        <dbReference type="ChEBI" id="CHEBI:57288"/>
    </ligand>
</feature>
<dbReference type="InterPro" id="IPR007807">
    <property type="entry name" value="TcmA/NAT10_helicase"/>
</dbReference>
<keyword evidence="3 10" id="KW-0808">Transferase</keyword>
<protein>
    <recommendedName>
        <fullName evidence="9 10">RNA cytidine acetyltransferase</fullName>
        <ecNumber evidence="10">2.3.1.-</ecNumber>
    </recommendedName>
    <alternativeName>
        <fullName evidence="10">18S rRNA cytosine acetyltransferase</fullName>
    </alternativeName>
</protein>
<evidence type="ECO:0000256" key="8">
    <source>
        <dbReference type="ARBA" id="ARBA00023315"/>
    </source>
</evidence>
<feature type="region of interest" description="Disordered" evidence="11">
    <location>
        <begin position="909"/>
        <end position="942"/>
    </location>
</feature>
<dbReference type="Proteomes" id="UP000029725">
    <property type="component" value="Unassembled WGS sequence"/>
</dbReference>
<evidence type="ECO:0000313" key="14">
    <source>
        <dbReference type="Proteomes" id="UP000029725"/>
    </source>
</evidence>
<evidence type="ECO:0000256" key="4">
    <source>
        <dbReference type="ARBA" id="ARBA00022694"/>
    </source>
</evidence>
<dbReference type="InterPro" id="IPR032672">
    <property type="entry name" value="TmcA/NAT10/Kre33"/>
</dbReference>
<gene>
    <name evidence="10" type="primary">NAT10</name>
    <name evidence="13" type="ORF">DI09_4p160</name>
</gene>
<dbReference type="InterPro" id="IPR033688">
    <property type="entry name" value="NAT10"/>
</dbReference>
<dbReference type="InterPro" id="IPR000182">
    <property type="entry name" value="GNAT_dom"/>
</dbReference>
<comment type="caution">
    <text evidence="13">The sequence shown here is derived from an EMBL/GenBank/DDBJ whole genome shotgun (WGS) entry which is preliminary data.</text>
</comment>
<dbReference type="GO" id="GO:0030686">
    <property type="term" value="C:90S preribosome"/>
    <property type="evidence" value="ECO:0007669"/>
    <property type="project" value="TreeGrafter"/>
</dbReference>
<dbReference type="VEuPathDB" id="MicrosporidiaDB:DI09_4p160"/>
<keyword evidence="5 10" id="KW-0547">Nucleotide-binding</keyword>
<dbReference type="PROSITE" id="PS51186">
    <property type="entry name" value="GNAT"/>
    <property type="match status" value="1"/>
</dbReference>
<evidence type="ECO:0000259" key="12">
    <source>
        <dbReference type="PROSITE" id="PS51186"/>
    </source>
</evidence>
<dbReference type="PANTHER" id="PTHR10925:SF5">
    <property type="entry name" value="RNA CYTIDINE ACETYLTRANSFERASE"/>
    <property type="match status" value="1"/>
</dbReference>
<dbReference type="GO" id="GO:0051391">
    <property type="term" value="P:tRNA acetylation"/>
    <property type="evidence" value="ECO:0007669"/>
    <property type="project" value="UniProtKB-UniRule"/>
</dbReference>
<dbReference type="Pfam" id="PF13725">
    <property type="entry name" value="tRNA_bind_2"/>
    <property type="match status" value="1"/>
</dbReference>
<comment type="catalytic activity">
    <reaction evidence="10">
        <text>a cytidine in 18S rRNA + acetyl-CoA + ATP + H2O = an N(4)-acetylcytidine in 18S rRNA + ADP + phosphate + CoA + H(+)</text>
        <dbReference type="Rhea" id="RHEA:51424"/>
        <dbReference type="Rhea" id="RHEA-COMP:13575"/>
        <dbReference type="Rhea" id="RHEA-COMP:13576"/>
        <dbReference type="ChEBI" id="CHEBI:15377"/>
        <dbReference type="ChEBI" id="CHEBI:15378"/>
        <dbReference type="ChEBI" id="CHEBI:30616"/>
        <dbReference type="ChEBI" id="CHEBI:43474"/>
        <dbReference type="ChEBI" id="CHEBI:57287"/>
        <dbReference type="ChEBI" id="CHEBI:57288"/>
        <dbReference type="ChEBI" id="CHEBI:74900"/>
        <dbReference type="ChEBI" id="CHEBI:82748"/>
        <dbReference type="ChEBI" id="CHEBI:456216"/>
    </reaction>
</comment>
<reference evidence="13 14" key="1">
    <citation type="submission" date="2014-04" db="EMBL/GenBank/DDBJ databases">
        <title>A new species of microsporidia sheds light on the evolution of extreme parasitism.</title>
        <authorList>
            <person name="Haag K.L."/>
            <person name="James T.Y."/>
            <person name="Larsson R."/>
            <person name="Schaer T.M."/>
            <person name="Refardt D."/>
            <person name="Pombert J.-F."/>
            <person name="Ebert D."/>
        </authorList>
    </citation>
    <scope>NUCLEOTIDE SEQUENCE [LARGE SCALE GENOMIC DNA]</scope>
    <source>
        <strain evidence="13 14">UGP3</strain>
        <tissue evidence="13">Spores</tissue>
    </source>
</reference>
<evidence type="ECO:0000256" key="6">
    <source>
        <dbReference type="ARBA" id="ARBA00022840"/>
    </source>
</evidence>
<feature type="binding site" evidence="10">
    <location>
        <begin position="294"/>
        <end position="303"/>
    </location>
    <ligand>
        <name>ATP</name>
        <dbReference type="ChEBI" id="CHEBI:30616"/>
    </ligand>
</feature>
<comment type="subcellular location">
    <subcellularLocation>
        <location evidence="1 10">Nucleus</location>
        <location evidence="1 10">Nucleolus</location>
    </subcellularLocation>
</comment>
<dbReference type="Gene3D" id="3.40.50.300">
    <property type="entry name" value="P-loop containing nucleotide triphosphate hydrolases"/>
    <property type="match status" value="1"/>
</dbReference>
<evidence type="ECO:0000256" key="2">
    <source>
        <dbReference type="ARBA" id="ARBA00022552"/>
    </source>
</evidence>
<keyword evidence="7 10" id="KW-0539">Nucleus</keyword>
<keyword evidence="14" id="KW-1185">Reference proteome</keyword>
<evidence type="ECO:0000256" key="11">
    <source>
        <dbReference type="SAM" id="MobiDB-lite"/>
    </source>
</evidence>
<dbReference type="EMBL" id="JMKJ01000444">
    <property type="protein sequence ID" value="KGG50933.1"/>
    <property type="molecule type" value="Genomic_DNA"/>
</dbReference>
<dbReference type="HOGENOM" id="CLU_004652_0_0_1"/>
<dbReference type="Pfam" id="PF08351">
    <property type="entry name" value="TmcA_N"/>
    <property type="match status" value="1"/>
</dbReference>
<sequence>MARKKIDPRIKTLIELNVSNHHRSLFVMIGDHGRDQIIHLHYMLSKAQVCARPSVLWCYKKELGFSSNKKKRMRMLEDKKKKGISLNDVANEDNLFDRFLSTTDIRYCYYKESEKILGNTFGMCDFEALTPNLLARTIETVRGGGMIVLLLNNINSLRQLYTMTMDVHSRYRTEGTKDQDIVGRFNERFLLSLSRCDSCLFIDDSLNVLPITSFSRNMLSSTEDGVEKDPSTLQEQENSRIKDMLDKLPEVDGVVRTIGNLCKTVDQTRALISIAEAISAKSLRFTLSLTASRGRGKSAALGLAMAVAVSQGFSNIFVTSPSPSNLGTLFSFLFKGLEALGYNEHTHYDAIQATSEELSGITVRVNIFKTHRQTIQYIAPEDFRVLGQAELVVIDEAAAIPLPLVKSLLGPYLVLLSSTIHGYEGTGRSLSLKLIQQLREQQGGSSGRFLKEIKLEAPIRYARKDLIEEWLNKLLCFDAVGEVKKSTSPSCPHPKDCQLFYVNRDTLFSFHEASETFLQKMMFLYVSSHYKNTPNDLQLMSDAPAHHLFVLLGPASGADEDCIPEILCVLQVCIEGSLSRESILKSISRGQRGGGDLIPWTISTQFQDTEFASLSGARIIRIATHPELQKMGYGTRAITLLEQYYRGEMFSDERLADPKQDSPAHSNMSEETDLESLCPRANLPPLLYRLDERAPERLDWVGVSFGLTQSLAKFWKRLGFLPVYVRQTKNDLTGENTVIMLKNFVVENPSDWLKLFFDDFYCRFYNLLPMAFRDMPIALALELMQQQQQQTHNIFADAKDSNVIELLSKFDIRRLEAYLSNTADFHVILDLIPTIARAYFFGKLSLKPSDSLTPVQSGILLSIGGQMKSIDDLENILGLNSSQLLAMLSKILKKFFNIFRGHEENRATRSLQTTSDVGVSQANPNTSKRSLSDEAAWDPTPQSLDEDLRISALSANSAFRSKQQELIDSLDISKYAIDIADEQWSSAVDGKKNLSKSSTLAVQKESKKQSGRGYLKTLQEIEAKKESRRVLKCMSKSEK</sequence>
<name>A0A098VPJ3_9MICR</name>
<evidence type="ECO:0000313" key="13">
    <source>
        <dbReference type="EMBL" id="KGG50933.1"/>
    </source>
</evidence>
<dbReference type="EC" id="2.3.1.-" evidence="10"/>
<feature type="binding site" evidence="10">
    <location>
        <begin position="622"/>
        <end position="624"/>
    </location>
    <ligand>
        <name>acetyl-CoA</name>
        <dbReference type="ChEBI" id="CHEBI:57288"/>
    </ligand>
</feature>
<dbReference type="GO" id="GO:1904812">
    <property type="term" value="P:rRNA acetylation involved in maturation of SSU-rRNA"/>
    <property type="evidence" value="ECO:0007669"/>
    <property type="project" value="InterPro"/>
</dbReference>
<dbReference type="Gene3D" id="3.40.630.30">
    <property type="match status" value="1"/>
</dbReference>
<comment type="subunit">
    <text evidence="10">Interacts with TAN1.</text>
</comment>
<dbReference type="GO" id="GO:0051392">
    <property type="term" value="F:tRNA cytidine N4-acetyltransferase activity"/>
    <property type="evidence" value="ECO:0007669"/>
    <property type="project" value="RHEA"/>
</dbReference>
<proteinExistence type="inferred from homology"/>
<dbReference type="InterPro" id="IPR013562">
    <property type="entry name" value="TmcA/NAT10_N"/>
</dbReference>
<keyword evidence="4 10" id="KW-0819">tRNA processing</keyword>
<comment type="function">
    <text evidence="10">RNA cytidine acetyltransferase with specificity toward both 18S rRNA and tRNAs. Catalyzes the formation of N(4)-acetylcytidine (ac4C) in 18S rRNA. Required for early nucleolar cleavages of precursor rRNA at sites A0, A1 and A2 during 18S rRNA synthesis. Catalyzes the formation of ac4C in serine and leucine tRNAs. Requires the tRNA-binding adapter protein TAN1 for full tRNA acetyltransferase activity but not for 18S rRNA acetylation.</text>
</comment>
<dbReference type="GeneID" id="25260150"/>
<comment type="similarity">
    <text evidence="10">Belongs to the RNA cytidine acetyltransferase family. NAT10 subfamily.</text>
</comment>
<dbReference type="Pfam" id="PF13718">
    <property type="entry name" value="GNAT_acetyltr_2"/>
    <property type="match status" value="1"/>
</dbReference>
<organism evidence="13 14">
    <name type="scientific">Mitosporidium daphniae</name>
    <dbReference type="NCBI Taxonomy" id="1485682"/>
    <lineage>
        <taxon>Eukaryota</taxon>
        <taxon>Fungi</taxon>
        <taxon>Fungi incertae sedis</taxon>
        <taxon>Microsporidia</taxon>
        <taxon>Mitosporidium</taxon>
    </lineage>
</organism>
<keyword evidence="8 10" id="KW-0012">Acyltransferase</keyword>
<dbReference type="HAMAP" id="MF_03211">
    <property type="entry name" value="RNA_acetyltr_Nat10"/>
    <property type="match status" value="1"/>
</dbReference>
<dbReference type="Gene3D" id="3.40.50.11040">
    <property type="match status" value="1"/>
</dbReference>
<evidence type="ECO:0000256" key="1">
    <source>
        <dbReference type="ARBA" id="ARBA00004604"/>
    </source>
</evidence>
<dbReference type="PANTHER" id="PTHR10925">
    <property type="entry name" value="N-ACETYLTRANSFERASE 10"/>
    <property type="match status" value="1"/>
</dbReference>
<evidence type="ECO:0000256" key="3">
    <source>
        <dbReference type="ARBA" id="ARBA00022679"/>
    </source>
</evidence>
<feature type="binding site" evidence="10">
    <location>
        <begin position="629"/>
        <end position="635"/>
    </location>
    <ligand>
        <name>acetyl-CoA</name>
        <dbReference type="ChEBI" id="CHEBI:57288"/>
    </ligand>
</feature>
<keyword evidence="2 10" id="KW-0698">rRNA processing</keyword>
<evidence type="ECO:0000256" key="7">
    <source>
        <dbReference type="ARBA" id="ARBA00023242"/>
    </source>
</evidence>
<dbReference type="GO" id="GO:0000049">
    <property type="term" value="F:tRNA binding"/>
    <property type="evidence" value="ECO:0007669"/>
    <property type="project" value="TreeGrafter"/>
</dbReference>
<dbReference type="Pfam" id="PF05127">
    <property type="entry name" value="NAT10_TcmA_helicase"/>
    <property type="match status" value="1"/>
</dbReference>
<feature type="domain" description="N-acetyltransferase" evidence="12">
    <location>
        <begin position="550"/>
        <end position="745"/>
    </location>
</feature>
<feature type="compositionally biased region" description="Polar residues" evidence="11">
    <location>
        <begin position="909"/>
        <end position="929"/>
    </location>
</feature>
<dbReference type="InterPro" id="IPR027417">
    <property type="entry name" value="P-loop_NTPase"/>
</dbReference>
<dbReference type="AlphaFoldDB" id="A0A098VPJ3"/>